<evidence type="ECO:0000256" key="8">
    <source>
        <dbReference type="ARBA" id="ARBA00023134"/>
    </source>
</evidence>
<dbReference type="InterPro" id="IPR014100">
    <property type="entry name" value="GTP-bd_Obg/CgtA"/>
</dbReference>
<dbReference type="NCBIfam" id="NF008954">
    <property type="entry name" value="PRK12296.1"/>
    <property type="match status" value="1"/>
</dbReference>
<dbReference type="InterPro" id="IPR006073">
    <property type="entry name" value="GTP-bd"/>
</dbReference>
<evidence type="ECO:0000256" key="2">
    <source>
        <dbReference type="ARBA" id="ARBA00007699"/>
    </source>
</evidence>
<keyword evidence="5 9" id="KW-0547">Nucleotide-binding</keyword>
<accession>A0A1V4SYM8</accession>
<dbReference type="InterPro" id="IPR006074">
    <property type="entry name" value="GTP1-OBG_CS"/>
</dbReference>
<dbReference type="Pfam" id="PF09269">
    <property type="entry name" value="DUF1967"/>
    <property type="match status" value="1"/>
</dbReference>
<dbReference type="PRINTS" id="PR00326">
    <property type="entry name" value="GTP1OBG"/>
</dbReference>
<comment type="cofactor">
    <cofactor evidence="1 9">
        <name>Mg(2+)</name>
        <dbReference type="ChEBI" id="CHEBI:18420"/>
    </cofactor>
</comment>
<dbReference type="GO" id="GO:0005525">
    <property type="term" value="F:GTP binding"/>
    <property type="evidence" value="ECO:0007669"/>
    <property type="project" value="UniProtKB-UniRule"/>
</dbReference>
<sequence>MFIDKAKVFVKSGKGGDGAVSFRREKYVPLGGPDGGDGGKGGSIILKVDTGITTLMDFKYKRKFVAEPGQNGGESKCYGKDGKDLVIMVPMGTIVREAESNKIICDLSEKDDEFVLLRGGKGGKGNCKFCTPTRQAPHFAEPGMPGEELNIVLELKLLADVGLLGFPNVGKSTFLSMTTKAKPKIANYHFTTLKPNLGVVAAEGVEPFVMADIPGIIEGASEGVGLGLEFLRHIERTRLLIHVVDISGLEGRDPFEDFVKINEELKKYAVKLVDRPQIVVANKADLLYDEEVFEDFKKKVNELGYNTVFKMSAATRDNVDAVIKEAARMLKDIPITGLEISDEERYIPEEKRFTYEIRVEKGEEFDTYFVEGSFVDRLLSAVNVHDADSLRYFHKVLTNKGIFSELRELGIKDGDMVSLNDFEFEYLL</sequence>
<dbReference type="HAMAP" id="MF_01454">
    <property type="entry name" value="GTPase_Obg"/>
    <property type="match status" value="1"/>
</dbReference>
<dbReference type="EMBL" id="LTAY01000026">
    <property type="protein sequence ID" value="OPX49228.1"/>
    <property type="molecule type" value="Genomic_DNA"/>
</dbReference>
<dbReference type="PANTHER" id="PTHR11702">
    <property type="entry name" value="DEVELOPMENTALLY REGULATED GTP-BINDING PROTEIN-RELATED"/>
    <property type="match status" value="1"/>
</dbReference>
<organism evidence="13 14">
    <name type="scientific">Clostridium thermobutyricum DSM 4928</name>
    <dbReference type="NCBI Taxonomy" id="1121339"/>
    <lineage>
        <taxon>Bacteria</taxon>
        <taxon>Bacillati</taxon>
        <taxon>Bacillota</taxon>
        <taxon>Clostridia</taxon>
        <taxon>Eubacteriales</taxon>
        <taxon>Clostridiaceae</taxon>
        <taxon>Clostridium</taxon>
    </lineage>
</organism>
<dbReference type="InterPro" id="IPR015349">
    <property type="entry name" value="OCT_dom"/>
</dbReference>
<dbReference type="RefSeq" id="WP_080022262.1">
    <property type="nucleotide sequence ID" value="NZ_LTAY01000026.1"/>
</dbReference>
<dbReference type="NCBIfam" id="TIGR02729">
    <property type="entry name" value="Obg_CgtA"/>
    <property type="match status" value="1"/>
</dbReference>
<dbReference type="Proteomes" id="UP000191448">
    <property type="component" value="Unassembled WGS sequence"/>
</dbReference>
<keyword evidence="3 9" id="KW-0963">Cytoplasm</keyword>
<name>A0A1V4SYM8_9CLOT</name>
<evidence type="ECO:0000256" key="5">
    <source>
        <dbReference type="ARBA" id="ARBA00022741"/>
    </source>
</evidence>
<dbReference type="SUPFAM" id="SSF82051">
    <property type="entry name" value="Obg GTP-binding protein N-terminal domain"/>
    <property type="match status" value="1"/>
</dbReference>
<protein>
    <recommendedName>
        <fullName evidence="9">GTPase Obg</fullName>
        <ecNumber evidence="9">3.6.5.-</ecNumber>
    </recommendedName>
    <alternativeName>
        <fullName evidence="9">GTP-binding protein Obg</fullName>
    </alternativeName>
</protein>
<dbReference type="InterPro" id="IPR006169">
    <property type="entry name" value="GTP1_OBG_dom"/>
</dbReference>
<dbReference type="Pfam" id="PF01926">
    <property type="entry name" value="MMR_HSR1"/>
    <property type="match status" value="1"/>
</dbReference>
<dbReference type="NCBIfam" id="TIGR03595">
    <property type="entry name" value="Obg_CgtA_exten"/>
    <property type="match status" value="1"/>
</dbReference>
<dbReference type="GO" id="GO:0000287">
    <property type="term" value="F:magnesium ion binding"/>
    <property type="evidence" value="ECO:0007669"/>
    <property type="project" value="InterPro"/>
</dbReference>
<feature type="domain" description="OBG-type G" evidence="10">
    <location>
        <begin position="159"/>
        <end position="331"/>
    </location>
</feature>
<evidence type="ECO:0000256" key="3">
    <source>
        <dbReference type="ARBA" id="ARBA00022490"/>
    </source>
</evidence>
<evidence type="ECO:0000259" key="11">
    <source>
        <dbReference type="PROSITE" id="PS51881"/>
    </source>
</evidence>
<feature type="binding site" evidence="9">
    <location>
        <begin position="190"/>
        <end position="194"/>
    </location>
    <ligand>
        <name>GTP</name>
        <dbReference type="ChEBI" id="CHEBI:37565"/>
    </ligand>
</feature>
<dbReference type="PANTHER" id="PTHR11702:SF31">
    <property type="entry name" value="MITOCHONDRIAL RIBOSOME-ASSOCIATED GTPASE 2"/>
    <property type="match status" value="1"/>
</dbReference>
<dbReference type="PROSITE" id="PS00905">
    <property type="entry name" value="GTP1_OBG"/>
    <property type="match status" value="1"/>
</dbReference>
<dbReference type="InterPro" id="IPR036726">
    <property type="entry name" value="GTP1_OBG_dom_sf"/>
</dbReference>
<dbReference type="GO" id="GO:0042254">
    <property type="term" value="P:ribosome biogenesis"/>
    <property type="evidence" value="ECO:0007669"/>
    <property type="project" value="UniProtKB-UniRule"/>
</dbReference>
<dbReference type="PROSITE" id="PS51883">
    <property type="entry name" value="OBG"/>
    <property type="match status" value="1"/>
</dbReference>
<dbReference type="PROSITE" id="PS51881">
    <property type="entry name" value="OCT"/>
    <property type="match status" value="1"/>
</dbReference>
<dbReference type="InterPro" id="IPR036346">
    <property type="entry name" value="GTP-bd_prot_GTP1/OBG_C_sf"/>
</dbReference>
<dbReference type="NCBIfam" id="TIGR00231">
    <property type="entry name" value="small_GTP"/>
    <property type="match status" value="1"/>
</dbReference>
<keyword evidence="4 9" id="KW-0479">Metal-binding</keyword>
<reference evidence="13 14" key="1">
    <citation type="submission" date="2016-02" db="EMBL/GenBank/DDBJ databases">
        <title>Genome sequence of Clostridium thermobutyricum DSM 4928.</title>
        <authorList>
            <person name="Poehlein A."/>
            <person name="Daniel R."/>
        </authorList>
    </citation>
    <scope>NUCLEOTIDE SEQUENCE [LARGE SCALE GENOMIC DNA]</scope>
    <source>
        <strain evidence="13 14">DSM 4928</strain>
    </source>
</reference>
<evidence type="ECO:0000313" key="14">
    <source>
        <dbReference type="Proteomes" id="UP000191448"/>
    </source>
</evidence>
<dbReference type="GO" id="GO:0003924">
    <property type="term" value="F:GTPase activity"/>
    <property type="evidence" value="ECO:0007669"/>
    <property type="project" value="UniProtKB-UniRule"/>
</dbReference>
<feature type="binding site" evidence="9">
    <location>
        <position position="172"/>
    </location>
    <ligand>
        <name>Mg(2+)</name>
        <dbReference type="ChEBI" id="CHEBI:18420"/>
    </ligand>
</feature>
<keyword evidence="6 9" id="KW-0378">Hydrolase</keyword>
<dbReference type="Gene3D" id="3.40.50.300">
    <property type="entry name" value="P-loop containing nucleotide triphosphate hydrolases"/>
    <property type="match status" value="1"/>
</dbReference>
<feature type="binding site" evidence="9">
    <location>
        <begin position="312"/>
        <end position="314"/>
    </location>
    <ligand>
        <name>GTP</name>
        <dbReference type="ChEBI" id="CHEBI:37565"/>
    </ligand>
</feature>
<feature type="binding site" evidence="9">
    <location>
        <begin position="282"/>
        <end position="285"/>
    </location>
    <ligand>
        <name>GTP</name>
        <dbReference type="ChEBI" id="CHEBI:37565"/>
    </ligand>
</feature>
<dbReference type="AlphaFoldDB" id="A0A1V4SYM8"/>
<dbReference type="NCBIfam" id="NF008956">
    <property type="entry name" value="PRK12299.1"/>
    <property type="match status" value="1"/>
</dbReference>
<dbReference type="GO" id="GO:0005737">
    <property type="term" value="C:cytoplasm"/>
    <property type="evidence" value="ECO:0007669"/>
    <property type="project" value="UniProtKB-SubCell"/>
</dbReference>
<dbReference type="InterPro" id="IPR031167">
    <property type="entry name" value="G_OBG"/>
</dbReference>
<feature type="domain" description="OCT" evidence="11">
    <location>
        <begin position="345"/>
        <end position="428"/>
    </location>
</feature>
<dbReference type="Pfam" id="PF01018">
    <property type="entry name" value="GTP1_OBG"/>
    <property type="match status" value="1"/>
</dbReference>
<comment type="similarity">
    <text evidence="2 9">Belongs to the TRAFAC class OBG-HflX-like GTPase superfamily. OBG GTPase family.</text>
</comment>
<evidence type="ECO:0000256" key="1">
    <source>
        <dbReference type="ARBA" id="ARBA00001946"/>
    </source>
</evidence>
<evidence type="ECO:0000313" key="13">
    <source>
        <dbReference type="EMBL" id="OPX49228.1"/>
    </source>
</evidence>
<comment type="function">
    <text evidence="9">An essential GTPase which binds GTP, GDP and possibly (p)ppGpp with moderate affinity, with high nucleotide exchange rates and a fairly low GTP hydrolysis rate. Plays a role in control of the cell cycle, stress response, ribosome biogenesis and in those bacteria that undergo differentiation, in morphogenesis control.</text>
</comment>
<dbReference type="InterPro" id="IPR005225">
    <property type="entry name" value="Small_GTP-bd"/>
</dbReference>
<dbReference type="Gene3D" id="2.70.210.12">
    <property type="entry name" value="GTP1/OBG domain"/>
    <property type="match status" value="1"/>
</dbReference>
<evidence type="ECO:0000259" key="10">
    <source>
        <dbReference type="PROSITE" id="PS51710"/>
    </source>
</evidence>
<keyword evidence="8 9" id="KW-0342">GTP-binding</keyword>
<evidence type="ECO:0000256" key="7">
    <source>
        <dbReference type="ARBA" id="ARBA00022842"/>
    </source>
</evidence>
<evidence type="ECO:0000259" key="12">
    <source>
        <dbReference type="PROSITE" id="PS51883"/>
    </source>
</evidence>
<evidence type="ECO:0000256" key="9">
    <source>
        <dbReference type="HAMAP-Rule" id="MF_01454"/>
    </source>
</evidence>
<dbReference type="PROSITE" id="PS51710">
    <property type="entry name" value="G_OBG"/>
    <property type="match status" value="1"/>
</dbReference>
<dbReference type="EC" id="3.6.5.-" evidence="9"/>
<proteinExistence type="inferred from homology"/>
<comment type="subcellular location">
    <subcellularLocation>
        <location evidence="9">Cytoplasm</location>
    </subcellularLocation>
</comment>
<dbReference type="InterPro" id="IPR027417">
    <property type="entry name" value="P-loop_NTPase"/>
</dbReference>
<evidence type="ECO:0000256" key="4">
    <source>
        <dbReference type="ARBA" id="ARBA00022723"/>
    </source>
</evidence>
<feature type="binding site" evidence="9">
    <location>
        <position position="192"/>
    </location>
    <ligand>
        <name>Mg(2+)</name>
        <dbReference type="ChEBI" id="CHEBI:18420"/>
    </ligand>
</feature>
<comment type="caution">
    <text evidence="13">The sequence shown here is derived from an EMBL/GenBank/DDBJ whole genome shotgun (WGS) entry which is preliminary data.</text>
</comment>
<dbReference type="CDD" id="cd01898">
    <property type="entry name" value="Obg"/>
    <property type="match status" value="1"/>
</dbReference>
<feature type="binding site" evidence="9">
    <location>
        <begin position="212"/>
        <end position="215"/>
    </location>
    <ligand>
        <name>GTP</name>
        <dbReference type="ChEBI" id="CHEBI:37565"/>
    </ligand>
</feature>
<dbReference type="FunFam" id="2.70.210.12:FF:000001">
    <property type="entry name" value="GTPase Obg"/>
    <property type="match status" value="1"/>
</dbReference>
<gene>
    <name evidence="9 13" type="primary">obg</name>
    <name evidence="13" type="ORF">CLTHE_09830</name>
</gene>
<keyword evidence="7 9" id="KW-0460">Magnesium</keyword>
<dbReference type="Gene3D" id="3.30.300.350">
    <property type="entry name" value="GTP-binding protein OBG, C-terminal domain"/>
    <property type="match status" value="1"/>
</dbReference>
<dbReference type="OrthoDB" id="9807318at2"/>
<comment type="subunit">
    <text evidence="9">Monomer.</text>
</comment>
<feature type="binding site" evidence="9">
    <location>
        <begin position="165"/>
        <end position="172"/>
    </location>
    <ligand>
        <name>GTP</name>
        <dbReference type="ChEBI" id="CHEBI:37565"/>
    </ligand>
</feature>
<dbReference type="NCBIfam" id="NF008955">
    <property type="entry name" value="PRK12297.1"/>
    <property type="match status" value="1"/>
</dbReference>
<dbReference type="SUPFAM" id="SSF102741">
    <property type="entry name" value="Obg GTP-binding protein C-terminal domain"/>
    <property type="match status" value="1"/>
</dbReference>
<feature type="domain" description="Obg" evidence="12">
    <location>
        <begin position="1"/>
        <end position="158"/>
    </location>
</feature>
<dbReference type="InterPro" id="IPR045086">
    <property type="entry name" value="OBG_GTPase"/>
</dbReference>
<dbReference type="SUPFAM" id="SSF52540">
    <property type="entry name" value="P-loop containing nucleoside triphosphate hydrolases"/>
    <property type="match status" value="1"/>
</dbReference>
<evidence type="ECO:0000256" key="6">
    <source>
        <dbReference type="ARBA" id="ARBA00022801"/>
    </source>
</evidence>